<accession>A0AA35JMT1</accession>
<dbReference type="EMBL" id="OX395126">
    <property type="protein sequence ID" value="CAI5762890.1"/>
    <property type="molecule type" value="Genomic_DNA"/>
</dbReference>
<dbReference type="Proteomes" id="UP001178461">
    <property type="component" value="Chromosome 1"/>
</dbReference>
<proteinExistence type="predicted"/>
<name>A0AA35JMT1_9SAUR</name>
<feature type="region of interest" description="Disordered" evidence="1">
    <location>
        <begin position="1"/>
        <end position="28"/>
    </location>
</feature>
<reference evidence="2" key="1">
    <citation type="submission" date="2022-12" db="EMBL/GenBank/DDBJ databases">
        <authorList>
            <person name="Alioto T."/>
            <person name="Alioto T."/>
            <person name="Gomez Garrido J."/>
        </authorList>
    </citation>
    <scope>NUCLEOTIDE SEQUENCE</scope>
</reference>
<dbReference type="AlphaFoldDB" id="A0AA35JMT1"/>
<gene>
    <name evidence="2" type="ORF">PODLI_1B037949</name>
</gene>
<protein>
    <submittedName>
        <fullName evidence="2">Uncharacterized protein</fullName>
    </submittedName>
</protein>
<organism evidence="2 3">
    <name type="scientific">Podarcis lilfordi</name>
    <name type="common">Lilford's wall lizard</name>
    <dbReference type="NCBI Taxonomy" id="74358"/>
    <lineage>
        <taxon>Eukaryota</taxon>
        <taxon>Metazoa</taxon>
        <taxon>Chordata</taxon>
        <taxon>Craniata</taxon>
        <taxon>Vertebrata</taxon>
        <taxon>Euteleostomi</taxon>
        <taxon>Lepidosauria</taxon>
        <taxon>Squamata</taxon>
        <taxon>Bifurcata</taxon>
        <taxon>Unidentata</taxon>
        <taxon>Episquamata</taxon>
        <taxon>Laterata</taxon>
        <taxon>Lacertibaenia</taxon>
        <taxon>Lacertidae</taxon>
        <taxon>Podarcis</taxon>
    </lineage>
</organism>
<sequence>MAFMQDMAPISGRVGAPNTHSSDSEHACAQTTHSSHLHRFLSFLSTFLPPVGLPELLHFSTLTSLPHSSSDGAPFFFYKANKSVLQSTGLQLALIFILWECTWAHVGH</sequence>
<evidence type="ECO:0000313" key="3">
    <source>
        <dbReference type="Proteomes" id="UP001178461"/>
    </source>
</evidence>
<evidence type="ECO:0000313" key="2">
    <source>
        <dbReference type="EMBL" id="CAI5762890.1"/>
    </source>
</evidence>
<keyword evidence="3" id="KW-1185">Reference proteome</keyword>
<evidence type="ECO:0000256" key="1">
    <source>
        <dbReference type="SAM" id="MobiDB-lite"/>
    </source>
</evidence>